<dbReference type="EMBL" id="JAAPAO010000886">
    <property type="protein sequence ID" value="KAF4652769.1"/>
    <property type="molecule type" value="Genomic_DNA"/>
</dbReference>
<keyword evidence="2" id="KW-0865">Zymogen</keyword>
<evidence type="ECO:0000256" key="1">
    <source>
        <dbReference type="ARBA" id="ARBA00008455"/>
    </source>
</evidence>
<feature type="domain" description="Peptidase C1A papain C-terminal" evidence="4">
    <location>
        <begin position="78"/>
        <end position="341"/>
    </location>
</feature>
<protein>
    <recommendedName>
        <fullName evidence="4">Peptidase C1A papain C-terminal domain-containing protein</fullName>
    </recommendedName>
</protein>
<feature type="chain" id="PRO_5029658430" description="Peptidase C1A papain C-terminal domain-containing protein" evidence="3">
    <location>
        <begin position="17"/>
        <end position="346"/>
    </location>
</feature>
<dbReference type="SMART" id="SM00645">
    <property type="entry name" value="Pept_C1"/>
    <property type="match status" value="1"/>
</dbReference>
<comment type="similarity">
    <text evidence="1">Belongs to the peptidase C1 family.</text>
</comment>
<dbReference type="InterPro" id="IPR000668">
    <property type="entry name" value="Peptidase_C1A_C"/>
</dbReference>
<dbReference type="AlphaFoldDB" id="A0A7J6L1N1"/>
<sequence>MPSVAFCLSAIAVAAGFDENEPRNAFRKFERGTAKDVVKVHSVQIRYTSLTCRIPHAGGRKELLNMKRHGLTLHRLELPSKFDAREKFKECSDIIGHVRDQSNCGGCVAMAVIGVFNDRLCIKTSGKFNKLLSPGYAVACCTPDKGCEPPTGCSGATAFEVWGFAQRYGIPTGGDYKPAGLMDKADGCWPYDLPQCDHTYKGGKYPPCPKGLHQTPFCSSSCRNGKYPTPLHQDLHFVAPPGEIRVGPEVDKIKQEIFTNGPVTATFNAYKDFKEYTSGVYKHKYGELLGNHCVKLIGWGKTATEEYWLAVNSWNEGWGESGLIRIAIGQCKIESEVTYGVPKLPI</sequence>
<dbReference type="InterPro" id="IPR038765">
    <property type="entry name" value="Papain-like_cys_pep_sf"/>
</dbReference>
<keyword evidence="3" id="KW-0732">Signal</keyword>
<feature type="signal peptide" evidence="3">
    <location>
        <begin position="1"/>
        <end position="16"/>
    </location>
</feature>
<gene>
    <name evidence="5" type="ORF">FOL47_010858</name>
</gene>
<accession>A0A7J6L1N1</accession>
<comment type="caution">
    <text evidence="5">The sequence shown here is derived from an EMBL/GenBank/DDBJ whole genome shotgun (WGS) entry which is preliminary data.</text>
</comment>
<keyword evidence="6" id="KW-1185">Reference proteome</keyword>
<evidence type="ECO:0000256" key="2">
    <source>
        <dbReference type="ARBA" id="ARBA00023145"/>
    </source>
</evidence>
<dbReference type="SUPFAM" id="SSF54001">
    <property type="entry name" value="Cysteine proteinases"/>
    <property type="match status" value="1"/>
</dbReference>
<dbReference type="GO" id="GO:0006508">
    <property type="term" value="P:proteolysis"/>
    <property type="evidence" value="ECO:0007669"/>
    <property type="project" value="InterPro"/>
</dbReference>
<reference evidence="5 6" key="1">
    <citation type="submission" date="2020-04" db="EMBL/GenBank/DDBJ databases">
        <title>Perkinsus chesapeaki whole genome sequence.</title>
        <authorList>
            <person name="Bogema D.R."/>
        </authorList>
    </citation>
    <scope>NUCLEOTIDE SEQUENCE [LARGE SCALE GENOMIC DNA]</scope>
    <source>
        <strain evidence="5">ATCC PRA-425</strain>
    </source>
</reference>
<dbReference type="OrthoDB" id="190265at2759"/>
<dbReference type="Pfam" id="PF00112">
    <property type="entry name" value="Peptidase_C1"/>
    <property type="match status" value="1"/>
</dbReference>
<dbReference type="InterPro" id="IPR013128">
    <property type="entry name" value="Peptidase_C1A"/>
</dbReference>
<proteinExistence type="inferred from homology"/>
<organism evidence="5 6">
    <name type="scientific">Perkinsus chesapeaki</name>
    <name type="common">Clam parasite</name>
    <name type="synonym">Perkinsus andrewsi</name>
    <dbReference type="NCBI Taxonomy" id="330153"/>
    <lineage>
        <taxon>Eukaryota</taxon>
        <taxon>Sar</taxon>
        <taxon>Alveolata</taxon>
        <taxon>Perkinsozoa</taxon>
        <taxon>Perkinsea</taxon>
        <taxon>Perkinsida</taxon>
        <taxon>Perkinsidae</taxon>
        <taxon>Perkinsus</taxon>
    </lineage>
</organism>
<dbReference type="PANTHER" id="PTHR12411">
    <property type="entry name" value="CYSTEINE PROTEASE FAMILY C1-RELATED"/>
    <property type="match status" value="1"/>
</dbReference>
<evidence type="ECO:0000313" key="6">
    <source>
        <dbReference type="Proteomes" id="UP000591131"/>
    </source>
</evidence>
<dbReference type="CDD" id="cd02620">
    <property type="entry name" value="Peptidase_C1A_CathepsinB"/>
    <property type="match status" value="1"/>
</dbReference>
<dbReference type="Proteomes" id="UP000591131">
    <property type="component" value="Unassembled WGS sequence"/>
</dbReference>
<evidence type="ECO:0000259" key="4">
    <source>
        <dbReference type="SMART" id="SM00645"/>
    </source>
</evidence>
<dbReference type="PROSITE" id="PS00639">
    <property type="entry name" value="THIOL_PROTEASE_HIS"/>
    <property type="match status" value="1"/>
</dbReference>
<dbReference type="InterPro" id="IPR025660">
    <property type="entry name" value="Pept_his_AS"/>
</dbReference>
<dbReference type="Gene3D" id="3.90.70.10">
    <property type="entry name" value="Cysteine proteinases"/>
    <property type="match status" value="1"/>
</dbReference>
<dbReference type="GO" id="GO:0008234">
    <property type="term" value="F:cysteine-type peptidase activity"/>
    <property type="evidence" value="ECO:0007669"/>
    <property type="project" value="InterPro"/>
</dbReference>
<name>A0A7J6L1N1_PERCH</name>
<evidence type="ECO:0000256" key="3">
    <source>
        <dbReference type="SAM" id="SignalP"/>
    </source>
</evidence>
<evidence type="ECO:0000313" key="5">
    <source>
        <dbReference type="EMBL" id="KAF4652769.1"/>
    </source>
</evidence>